<evidence type="ECO:0000313" key="2">
    <source>
        <dbReference type="Proteomes" id="UP001221413"/>
    </source>
</evidence>
<keyword evidence="2" id="KW-1185">Reference proteome</keyword>
<comment type="caution">
    <text evidence="1">The sequence shown here is derived from an EMBL/GenBank/DDBJ whole genome shotgun (WGS) entry which is preliminary data.</text>
</comment>
<reference evidence="1" key="1">
    <citation type="submission" date="2023-01" db="EMBL/GenBank/DDBJ databases">
        <title>The chitinases involved in constricting ring structure development in the nematode-trapping fungus Drechslerella dactyloides.</title>
        <authorList>
            <person name="Wang R."/>
            <person name="Zhang L."/>
            <person name="Tang P."/>
            <person name="Li S."/>
            <person name="Liang L."/>
        </authorList>
    </citation>
    <scope>NUCLEOTIDE SEQUENCE</scope>
    <source>
        <strain evidence="1">YMF1.00031</strain>
    </source>
</reference>
<dbReference type="AlphaFoldDB" id="A0AAD6J4K6"/>
<sequence>MEEKKRRRAGRDDSDLMELRSGVEGAVCLPGAVFGGFPFGPNVARGPGNGAPLPAHLSASSPHRHLIGGAGDVDNTPVVMMAVVTMR</sequence>
<accession>A0AAD6J4K6</accession>
<proteinExistence type="predicted"/>
<protein>
    <submittedName>
        <fullName evidence="1">Uncharacterized protein</fullName>
    </submittedName>
</protein>
<name>A0AAD6J4K6_DREDA</name>
<evidence type="ECO:0000313" key="1">
    <source>
        <dbReference type="EMBL" id="KAJ6263702.1"/>
    </source>
</evidence>
<dbReference type="Proteomes" id="UP001221413">
    <property type="component" value="Unassembled WGS sequence"/>
</dbReference>
<gene>
    <name evidence="1" type="ORF">Dda_2271</name>
</gene>
<dbReference type="EMBL" id="JAQGDS010000002">
    <property type="protein sequence ID" value="KAJ6263702.1"/>
    <property type="molecule type" value="Genomic_DNA"/>
</dbReference>
<organism evidence="1 2">
    <name type="scientific">Drechslerella dactyloides</name>
    <name type="common">Nematode-trapping fungus</name>
    <name type="synonym">Arthrobotrys dactyloides</name>
    <dbReference type="NCBI Taxonomy" id="74499"/>
    <lineage>
        <taxon>Eukaryota</taxon>
        <taxon>Fungi</taxon>
        <taxon>Dikarya</taxon>
        <taxon>Ascomycota</taxon>
        <taxon>Pezizomycotina</taxon>
        <taxon>Orbiliomycetes</taxon>
        <taxon>Orbiliales</taxon>
        <taxon>Orbiliaceae</taxon>
        <taxon>Drechslerella</taxon>
    </lineage>
</organism>